<feature type="transmembrane region" description="Helical" evidence="1">
    <location>
        <begin position="41"/>
        <end position="64"/>
    </location>
</feature>
<evidence type="ECO:0000313" key="2">
    <source>
        <dbReference type="EMBL" id="GIH91559.1"/>
    </source>
</evidence>
<dbReference type="AlphaFoldDB" id="A0A8J3SDX5"/>
<keyword evidence="3" id="KW-1185">Reference proteome</keyword>
<dbReference type="Proteomes" id="UP000619788">
    <property type="component" value="Unassembled WGS sequence"/>
</dbReference>
<comment type="caution">
    <text evidence="2">The sequence shown here is derived from an EMBL/GenBank/DDBJ whole genome shotgun (WGS) entry which is preliminary data.</text>
</comment>
<keyword evidence="1" id="KW-0812">Transmembrane</keyword>
<evidence type="ECO:0000256" key="1">
    <source>
        <dbReference type="SAM" id="Phobius"/>
    </source>
</evidence>
<organism evidence="2 3">
    <name type="scientific">Planobispora siamensis</name>
    <dbReference type="NCBI Taxonomy" id="936338"/>
    <lineage>
        <taxon>Bacteria</taxon>
        <taxon>Bacillati</taxon>
        <taxon>Actinomycetota</taxon>
        <taxon>Actinomycetes</taxon>
        <taxon>Streptosporangiales</taxon>
        <taxon>Streptosporangiaceae</taxon>
        <taxon>Planobispora</taxon>
    </lineage>
</organism>
<dbReference type="EMBL" id="BOOJ01000022">
    <property type="protein sequence ID" value="GIH91559.1"/>
    <property type="molecule type" value="Genomic_DNA"/>
</dbReference>
<name>A0A8J3SDX5_9ACTN</name>
<protein>
    <submittedName>
        <fullName evidence="2">Uncharacterized protein</fullName>
    </submittedName>
</protein>
<sequence>MSITTGVRRSRPTESPSDLLSQAVAITPERQERGEQTVWELLIAATLILMGVTAGVFVVVVIGIRIEDTRGSTTGHAPGRMTAGVRRVLGLHVDHTGCLYVSNPEHACPRCRRAFYPPRMMR</sequence>
<keyword evidence="1" id="KW-0472">Membrane</keyword>
<reference evidence="2 3" key="1">
    <citation type="submission" date="2021-01" db="EMBL/GenBank/DDBJ databases">
        <title>Whole genome shotgun sequence of Planobispora siamensis NBRC 107568.</title>
        <authorList>
            <person name="Komaki H."/>
            <person name="Tamura T."/>
        </authorList>
    </citation>
    <scope>NUCLEOTIDE SEQUENCE [LARGE SCALE GENOMIC DNA]</scope>
    <source>
        <strain evidence="2 3">NBRC 107568</strain>
    </source>
</reference>
<gene>
    <name evidence="2" type="ORF">Psi01_21890</name>
</gene>
<keyword evidence="1" id="KW-1133">Transmembrane helix</keyword>
<evidence type="ECO:0000313" key="3">
    <source>
        <dbReference type="Proteomes" id="UP000619788"/>
    </source>
</evidence>
<accession>A0A8J3SDX5</accession>
<proteinExistence type="predicted"/>